<organism evidence="2 3">
    <name type="scientific">Syphacia muris</name>
    <dbReference type="NCBI Taxonomy" id="451379"/>
    <lineage>
        <taxon>Eukaryota</taxon>
        <taxon>Metazoa</taxon>
        <taxon>Ecdysozoa</taxon>
        <taxon>Nematoda</taxon>
        <taxon>Chromadorea</taxon>
        <taxon>Rhabditida</taxon>
        <taxon>Spirurina</taxon>
        <taxon>Oxyuridomorpha</taxon>
        <taxon>Oxyuroidea</taxon>
        <taxon>Oxyuridae</taxon>
        <taxon>Syphacia</taxon>
    </lineage>
</organism>
<reference evidence="3" key="1">
    <citation type="submission" date="2016-04" db="UniProtKB">
        <authorList>
            <consortium name="WormBaseParasite"/>
        </authorList>
    </citation>
    <scope>IDENTIFICATION</scope>
</reference>
<dbReference type="WBParaSite" id="SMUV_0000627701-mRNA-1">
    <property type="protein sequence ID" value="SMUV_0000627701-mRNA-1"/>
    <property type="gene ID" value="SMUV_0000627701"/>
</dbReference>
<accession>A0A0N5ANS9</accession>
<dbReference type="AlphaFoldDB" id="A0A0N5ANS9"/>
<name>A0A0N5ANS9_9BILA</name>
<feature type="compositionally biased region" description="Low complexity" evidence="1">
    <location>
        <begin position="40"/>
        <end position="52"/>
    </location>
</feature>
<feature type="region of interest" description="Disordered" evidence="1">
    <location>
        <begin position="31"/>
        <end position="52"/>
    </location>
</feature>
<evidence type="ECO:0000313" key="3">
    <source>
        <dbReference type="WBParaSite" id="SMUV_0000627701-mRNA-1"/>
    </source>
</evidence>
<protein>
    <submittedName>
        <fullName evidence="3">Homeobox protein abdominal-B</fullName>
    </submittedName>
</protein>
<proteinExistence type="predicted"/>
<dbReference type="Proteomes" id="UP000046393">
    <property type="component" value="Unplaced"/>
</dbReference>
<evidence type="ECO:0000256" key="1">
    <source>
        <dbReference type="SAM" id="MobiDB-lite"/>
    </source>
</evidence>
<evidence type="ECO:0000313" key="2">
    <source>
        <dbReference type="Proteomes" id="UP000046393"/>
    </source>
</evidence>
<keyword evidence="2" id="KW-1185">Reference proteome</keyword>
<sequence>MIQVMNAMNNAGFGFVTSSFGDTKSFYQKNVSTESDRSSARTPSALTATSSSSNMMSANNLSALPMTHHSHAAAVHAQSYPYGYDWATQQQAAVAQATAAVNAAVSVSTASGFDMMNNLCQPGADIYGSNFHAHAAAAVASGHSWPYSYGQQYSFAPHPYSGAMVADMTTLTGKK</sequence>